<proteinExistence type="inferred from homology"/>
<dbReference type="InterPro" id="IPR027057">
    <property type="entry name" value="CAXX_Prtase_1"/>
</dbReference>
<feature type="transmembrane region" description="Helical" evidence="9">
    <location>
        <begin position="9"/>
        <end position="28"/>
    </location>
</feature>
<keyword evidence="2 7" id="KW-0479">Metal-binding</keyword>
<dbReference type="AlphaFoldDB" id="A0A7W3J0D3"/>
<feature type="domain" description="CAAX prenyl protease 1 N-terminal" evidence="11">
    <location>
        <begin position="88"/>
        <end position="201"/>
    </location>
</feature>
<keyword evidence="13" id="KW-1185">Reference proteome</keyword>
<evidence type="ECO:0000256" key="8">
    <source>
        <dbReference type="RuleBase" id="RU003983"/>
    </source>
</evidence>
<name>A0A7W3J0D3_9ACTN</name>
<dbReference type="GO" id="GO:0004222">
    <property type="term" value="F:metalloendopeptidase activity"/>
    <property type="evidence" value="ECO:0007669"/>
    <property type="project" value="InterPro"/>
</dbReference>
<keyword evidence="5 8" id="KW-0482">Metalloprotease</keyword>
<evidence type="ECO:0000313" key="12">
    <source>
        <dbReference type="EMBL" id="MBA8803976.1"/>
    </source>
</evidence>
<sequence>MTDPARRTSLVVTLVGGVAFVALAAWLVPWHPVPGGMPAPVPASSVFTPSQIDRAEDFSRWARVWSWGSLAVSLGVAAWFGFTRRGAGLARRMPGPWWVRTVLLVAALAVIGRVVTLPFAVALRVHVRDYGLSHQSWAGFAYDLVVGQLVLVVTTSLGLLLVMACARRWRRRWPAVAGGLLAVLVLAGSYVYPVLVEPLFNHFTPLPDGTLRTQILRLADEEHVHVDDVLVADASRRTTTLNAYVSGFGDTRRVVVYDNLVDDLPEDEALSVVAHEIGHARHNDVLTGSALGAAGAVFGVGLLGLLVGTQRRGRRGGVGDPATVPLLLALVALGTLLSSPVENGISRQIETRADVAALEATHDPDAFVAMQEQLSLRALADPTPPAWSQFWFGSHPTTLQRIAIAEAK</sequence>
<dbReference type="PANTHER" id="PTHR10120">
    <property type="entry name" value="CAAX PRENYL PROTEASE 1"/>
    <property type="match status" value="1"/>
</dbReference>
<evidence type="ECO:0000256" key="4">
    <source>
        <dbReference type="ARBA" id="ARBA00022833"/>
    </source>
</evidence>
<dbReference type="EMBL" id="JACGXA010000001">
    <property type="protein sequence ID" value="MBA8803976.1"/>
    <property type="molecule type" value="Genomic_DNA"/>
</dbReference>
<evidence type="ECO:0000256" key="3">
    <source>
        <dbReference type="ARBA" id="ARBA00022801"/>
    </source>
</evidence>
<dbReference type="GO" id="GO:0046872">
    <property type="term" value="F:metal ion binding"/>
    <property type="evidence" value="ECO:0007669"/>
    <property type="project" value="UniProtKB-KW"/>
</dbReference>
<evidence type="ECO:0000259" key="11">
    <source>
        <dbReference type="Pfam" id="PF16491"/>
    </source>
</evidence>
<organism evidence="12 13">
    <name type="scientific">Nocardioides ginsengisegetis</name>
    <dbReference type="NCBI Taxonomy" id="661491"/>
    <lineage>
        <taxon>Bacteria</taxon>
        <taxon>Bacillati</taxon>
        <taxon>Actinomycetota</taxon>
        <taxon>Actinomycetes</taxon>
        <taxon>Propionibacteriales</taxon>
        <taxon>Nocardioidaceae</taxon>
        <taxon>Nocardioides</taxon>
    </lineage>
</organism>
<dbReference type="Gene3D" id="3.30.2010.10">
    <property type="entry name" value="Metalloproteases ('zincins'), catalytic domain"/>
    <property type="match status" value="1"/>
</dbReference>
<keyword evidence="1 8" id="KW-0645">Protease</keyword>
<feature type="active site" evidence="6">
    <location>
        <position position="276"/>
    </location>
</feature>
<evidence type="ECO:0000256" key="5">
    <source>
        <dbReference type="ARBA" id="ARBA00023049"/>
    </source>
</evidence>
<comment type="similarity">
    <text evidence="8">Belongs to the peptidase M48 family.</text>
</comment>
<accession>A0A7W3J0D3</accession>
<feature type="domain" description="Peptidase M48" evidence="10">
    <location>
        <begin position="206"/>
        <end position="405"/>
    </location>
</feature>
<keyword evidence="9" id="KW-0472">Membrane</keyword>
<feature type="transmembrane region" description="Helical" evidence="9">
    <location>
        <begin position="285"/>
        <end position="306"/>
    </location>
</feature>
<comment type="caution">
    <text evidence="12">The sequence shown here is derived from an EMBL/GenBank/DDBJ whole genome shotgun (WGS) entry which is preliminary data.</text>
</comment>
<keyword evidence="4 7" id="KW-0862">Zinc</keyword>
<evidence type="ECO:0000256" key="2">
    <source>
        <dbReference type="ARBA" id="ARBA00022723"/>
    </source>
</evidence>
<evidence type="ECO:0000256" key="7">
    <source>
        <dbReference type="PIRSR" id="PIRSR627057-2"/>
    </source>
</evidence>
<gene>
    <name evidence="12" type="ORF">FB382_002267</name>
</gene>
<feature type="transmembrane region" description="Helical" evidence="9">
    <location>
        <begin position="64"/>
        <end position="82"/>
    </location>
</feature>
<comment type="cofactor">
    <cofactor evidence="7 8">
        <name>Zn(2+)</name>
        <dbReference type="ChEBI" id="CHEBI:29105"/>
    </cofactor>
    <text evidence="7 8">Binds 1 zinc ion per subunit.</text>
</comment>
<keyword evidence="9" id="KW-0812">Transmembrane</keyword>
<dbReference type="Proteomes" id="UP000580910">
    <property type="component" value="Unassembled WGS sequence"/>
</dbReference>
<keyword evidence="9" id="KW-1133">Transmembrane helix</keyword>
<dbReference type="InterPro" id="IPR032456">
    <property type="entry name" value="Peptidase_M48_N"/>
</dbReference>
<dbReference type="Pfam" id="PF01435">
    <property type="entry name" value="Peptidase_M48"/>
    <property type="match status" value="1"/>
</dbReference>
<evidence type="ECO:0000313" key="13">
    <source>
        <dbReference type="Proteomes" id="UP000580910"/>
    </source>
</evidence>
<feature type="binding site" evidence="7">
    <location>
        <position position="279"/>
    </location>
    <ligand>
        <name>Zn(2+)</name>
        <dbReference type="ChEBI" id="CHEBI:29105"/>
        <note>catalytic</note>
    </ligand>
</feature>
<keyword evidence="3 8" id="KW-0378">Hydrolase</keyword>
<feature type="binding site" evidence="7">
    <location>
        <position position="275"/>
    </location>
    <ligand>
        <name>Zn(2+)</name>
        <dbReference type="ChEBI" id="CHEBI:29105"/>
        <note>catalytic</note>
    </ligand>
</feature>
<dbReference type="Pfam" id="PF16491">
    <property type="entry name" value="Peptidase_M48_N"/>
    <property type="match status" value="1"/>
</dbReference>
<protein>
    <submittedName>
        <fullName evidence="12">STE24 endopeptidase</fullName>
        <ecNumber evidence="12">3.4.24.84</ecNumber>
    </submittedName>
</protein>
<evidence type="ECO:0000259" key="10">
    <source>
        <dbReference type="Pfam" id="PF01435"/>
    </source>
</evidence>
<feature type="active site" description="Proton donor" evidence="6">
    <location>
        <position position="354"/>
    </location>
</feature>
<feature type="transmembrane region" description="Helical" evidence="9">
    <location>
        <begin position="145"/>
        <end position="166"/>
    </location>
</feature>
<dbReference type="CDD" id="cd07343">
    <property type="entry name" value="M48A_Zmpste24p_like"/>
    <property type="match status" value="1"/>
</dbReference>
<feature type="transmembrane region" description="Helical" evidence="9">
    <location>
        <begin position="102"/>
        <end position="125"/>
    </location>
</feature>
<dbReference type="RefSeq" id="WP_182539233.1">
    <property type="nucleotide sequence ID" value="NZ_JACGXA010000001.1"/>
</dbReference>
<evidence type="ECO:0000256" key="9">
    <source>
        <dbReference type="SAM" id="Phobius"/>
    </source>
</evidence>
<reference evidence="12 13" key="1">
    <citation type="submission" date="2020-07" db="EMBL/GenBank/DDBJ databases">
        <title>Sequencing the genomes of 1000 actinobacteria strains.</title>
        <authorList>
            <person name="Klenk H.-P."/>
        </authorList>
    </citation>
    <scope>NUCLEOTIDE SEQUENCE [LARGE SCALE GENOMIC DNA]</scope>
    <source>
        <strain evidence="12 13">DSM 21349</strain>
    </source>
</reference>
<evidence type="ECO:0000256" key="6">
    <source>
        <dbReference type="PIRSR" id="PIRSR627057-1"/>
    </source>
</evidence>
<feature type="transmembrane region" description="Helical" evidence="9">
    <location>
        <begin position="173"/>
        <end position="192"/>
    </location>
</feature>
<dbReference type="InterPro" id="IPR001915">
    <property type="entry name" value="Peptidase_M48"/>
</dbReference>
<dbReference type="GO" id="GO:0071586">
    <property type="term" value="P:CAAX-box protein processing"/>
    <property type="evidence" value="ECO:0007669"/>
    <property type="project" value="InterPro"/>
</dbReference>
<evidence type="ECO:0000256" key="1">
    <source>
        <dbReference type="ARBA" id="ARBA00022670"/>
    </source>
</evidence>
<dbReference type="EC" id="3.4.24.84" evidence="12"/>
<feature type="binding site" evidence="7">
    <location>
        <position position="350"/>
    </location>
    <ligand>
        <name>Zn(2+)</name>
        <dbReference type="ChEBI" id="CHEBI:29105"/>
        <note>catalytic</note>
    </ligand>
</feature>